<dbReference type="PIRSF" id="PIRSF011911">
    <property type="entry name" value="A118_put_portal"/>
    <property type="match status" value="1"/>
</dbReference>
<evidence type="ECO:0000313" key="3">
    <source>
        <dbReference type="EMBL" id="MDB0581372.1"/>
    </source>
</evidence>
<gene>
    <name evidence="3" type="ORF">F7P68_0012635</name>
    <name evidence="2" type="ORF">SN16_11210</name>
</gene>
<dbReference type="Proteomes" id="UP000527860">
    <property type="component" value="Unassembled WGS sequence"/>
</dbReference>
<accession>A0A0C2E3R6</accession>
<dbReference type="GeneID" id="77846115"/>
<dbReference type="Proteomes" id="UP000031546">
    <property type="component" value="Unassembled WGS sequence"/>
</dbReference>
<feature type="region of interest" description="Disordered" evidence="1">
    <location>
        <begin position="480"/>
        <end position="501"/>
    </location>
</feature>
<comment type="caution">
    <text evidence="2">The sequence shown here is derived from an EMBL/GenBank/DDBJ whole genome shotgun (WGS) entry which is preliminary data.</text>
</comment>
<dbReference type="OrthoDB" id="1641671at2"/>
<proteinExistence type="predicted"/>
<keyword evidence="5" id="KW-1185">Reference proteome</keyword>
<dbReference type="AlphaFoldDB" id="A0A0C2E3R6"/>
<dbReference type="InterPro" id="IPR021145">
    <property type="entry name" value="Portal_protein_SPP1_Gp6-like"/>
</dbReference>
<protein>
    <submittedName>
        <fullName evidence="3">Phage portal protein</fullName>
    </submittedName>
</protein>
<evidence type="ECO:0000313" key="4">
    <source>
        <dbReference type="Proteomes" id="UP000031546"/>
    </source>
</evidence>
<dbReference type="EMBL" id="JXII01000009">
    <property type="protein sequence ID" value="KIH70062.1"/>
    <property type="molecule type" value="Genomic_DNA"/>
</dbReference>
<evidence type="ECO:0000313" key="2">
    <source>
        <dbReference type="EMBL" id="KIH70062.1"/>
    </source>
</evidence>
<reference evidence="3 5" key="4">
    <citation type="submission" date="2022-12" db="EMBL/GenBank/DDBJ databases">
        <title>Genome analysis and biological profiling of marine Salinicoccus roseus MOSEL-ME25.</title>
        <authorList>
            <person name="Mirza F.T."/>
            <person name="Xie Y."/>
            <person name="Shinwari Z.K."/>
        </authorList>
    </citation>
    <scope>NUCLEOTIDE SEQUENCE [LARGE SCALE GENOMIC DNA]</scope>
    <source>
        <strain evidence="3 5">MOSEL-ME25</strain>
    </source>
</reference>
<evidence type="ECO:0000256" key="1">
    <source>
        <dbReference type="SAM" id="MobiDB-lite"/>
    </source>
</evidence>
<reference evidence="3" key="3">
    <citation type="submission" date="2020-04" db="EMBL/GenBank/DDBJ databases">
        <authorList>
            <person name="Tanveer F."/>
            <person name="Xie Y."/>
            <person name="Shinwari Z.K."/>
        </authorList>
    </citation>
    <scope>NUCLEOTIDE SEQUENCE</scope>
    <source>
        <strain evidence="3">MOSEL-ME25</strain>
    </source>
</reference>
<sequence length="501" mass="57394">MFSKIMQLLKGGLHKLGLYSDIKKLSDHKNVSMDESFYTQIDKWKALYSGYLADHHEYMDFNIEKGKHRKTRHTLGMPKVVTEEIATLIYNEKVQISISEKEKETSDVNEFIQQVLKANKFNTKFPELIEKMFALGGAVLKPYVDEQGIKLQFVTADAFIPISYSATGEIDEGVFITEQVKGQYRYTHLEWYIKDDDGVYAIEHDLYRTDKNKEDELGIKVELQELYPDMQFDVWRFPGVTRPMFVYLKPNIANNIDFSSPLGISLYANAMDTMKAIDIAFDSFIREFRLGKKRIMVPRQALRTVVDPETGEFKRYFDASDEVYQGYDAGPGNEKIEDMSVELRVDEHISAVNALLNLFAMQTGFSAGSFSFDGQSVKTATEVVSENSKTFRTKQSHEVVIEDALKHLIHVIVEMEKVFGDRDFTTSDYEITVQFDDSIAQDRTADGAFYVSMVTSGLMSKMKAMMLQFGYSEEEAKKEIEQMQKENGSVQAEQVDEFGLE</sequence>
<dbReference type="RefSeq" id="WP_040106703.1">
    <property type="nucleotide sequence ID" value="NZ_JXII01000009.1"/>
</dbReference>
<reference evidence="5" key="2">
    <citation type="submission" date="2020-04" db="EMBL/GenBank/DDBJ databases">
        <title>Genome analysis and biological profiling of marine Cellulosimicrobium funkei MOSEL-ME6.</title>
        <authorList>
            <person name="Tanveer F."/>
            <person name="Xie Y."/>
            <person name="Shinwari Z.K."/>
        </authorList>
    </citation>
    <scope>NUCLEOTIDE SEQUENCE [LARGE SCALE GENOMIC DNA]</scope>
    <source>
        <strain evidence="5">MOSEL-ME25</strain>
    </source>
</reference>
<dbReference type="InterPro" id="IPR006432">
    <property type="entry name" value="Phage_portal_A118-type"/>
</dbReference>
<name>A0A0C2E3R6_9STAP</name>
<dbReference type="STRING" id="45670.SN16_11210"/>
<dbReference type="NCBIfam" id="TIGR01542">
    <property type="entry name" value="A118_put_portal"/>
    <property type="match status" value="1"/>
</dbReference>
<reference evidence="2 4" key="1">
    <citation type="submission" date="2015-01" db="EMBL/GenBank/DDBJ databases">
        <title>Genome sequences of high lactate-tolerant strain Salinicoccus roseus W12 with industrial interest.</title>
        <authorList>
            <person name="Wang H."/>
            <person name="Yu B."/>
        </authorList>
    </citation>
    <scope>NUCLEOTIDE SEQUENCE [LARGE SCALE GENOMIC DNA]</scope>
    <source>
        <strain evidence="2 4">W12</strain>
    </source>
</reference>
<dbReference type="Pfam" id="PF05133">
    <property type="entry name" value="SPP1_portal"/>
    <property type="match status" value="1"/>
</dbReference>
<dbReference type="EMBL" id="JABEVU030000001">
    <property type="protein sequence ID" value="MDB0581372.1"/>
    <property type="molecule type" value="Genomic_DNA"/>
</dbReference>
<organism evidence="2 4">
    <name type="scientific">Salinicoccus roseus</name>
    <dbReference type="NCBI Taxonomy" id="45670"/>
    <lineage>
        <taxon>Bacteria</taxon>
        <taxon>Bacillati</taxon>
        <taxon>Bacillota</taxon>
        <taxon>Bacilli</taxon>
        <taxon>Bacillales</taxon>
        <taxon>Staphylococcaceae</taxon>
        <taxon>Salinicoccus</taxon>
    </lineage>
</organism>
<evidence type="ECO:0000313" key="5">
    <source>
        <dbReference type="Proteomes" id="UP000527860"/>
    </source>
</evidence>